<proteinExistence type="predicted"/>
<dbReference type="EMBL" id="KV918905">
    <property type="protein sequence ID" value="OSX75388.1"/>
    <property type="molecule type" value="Genomic_DNA"/>
</dbReference>
<feature type="signal peptide" evidence="3">
    <location>
        <begin position="1"/>
        <end position="23"/>
    </location>
</feature>
<evidence type="ECO:0000256" key="1">
    <source>
        <dbReference type="SAM" id="MobiDB-lite"/>
    </source>
</evidence>
<keyword evidence="3" id="KW-0732">Signal</keyword>
<feature type="chain" id="PRO_5012326774" evidence="3">
    <location>
        <begin position="24"/>
        <end position="247"/>
    </location>
</feature>
<evidence type="ECO:0000256" key="2">
    <source>
        <dbReference type="SAM" id="Phobius"/>
    </source>
</evidence>
<feature type="compositionally biased region" description="Basic residues" evidence="1">
    <location>
        <begin position="236"/>
        <end position="247"/>
    </location>
</feature>
<keyword evidence="2" id="KW-0812">Transmembrane</keyword>
<evidence type="ECO:0000313" key="4">
    <source>
        <dbReference type="EMBL" id="OSX75388.1"/>
    </source>
</evidence>
<keyword evidence="5" id="KW-1185">Reference proteome</keyword>
<keyword evidence="2" id="KW-1133">Transmembrane helix</keyword>
<feature type="compositionally biased region" description="Low complexity" evidence="1">
    <location>
        <begin position="214"/>
        <end position="235"/>
    </location>
</feature>
<protein>
    <submittedName>
        <fullName evidence="4">Uncharacterized protein</fullName>
    </submittedName>
</protein>
<feature type="transmembrane region" description="Helical" evidence="2">
    <location>
        <begin position="32"/>
        <end position="55"/>
    </location>
</feature>
<feature type="region of interest" description="Disordered" evidence="1">
    <location>
        <begin position="175"/>
        <end position="247"/>
    </location>
</feature>
<name>A0A1X6P3H1_PORUM</name>
<reference evidence="4 5" key="1">
    <citation type="submission" date="2017-03" db="EMBL/GenBank/DDBJ databases">
        <title>WGS assembly of Porphyra umbilicalis.</title>
        <authorList>
            <person name="Brawley S.H."/>
            <person name="Blouin N.A."/>
            <person name="Ficko-Blean E."/>
            <person name="Wheeler G.L."/>
            <person name="Lohr M."/>
            <person name="Goodson H.V."/>
            <person name="Jenkins J.W."/>
            <person name="Blaby-Haas C.E."/>
            <person name="Helliwell K.E."/>
            <person name="Chan C."/>
            <person name="Marriage T."/>
            <person name="Bhattacharya D."/>
            <person name="Klein A.S."/>
            <person name="Badis Y."/>
            <person name="Brodie J."/>
            <person name="Cao Y."/>
            <person name="Collen J."/>
            <person name="Dittami S.M."/>
            <person name="Gachon C.M."/>
            <person name="Green B.R."/>
            <person name="Karpowicz S."/>
            <person name="Kim J.W."/>
            <person name="Kudahl U."/>
            <person name="Lin S."/>
            <person name="Michel G."/>
            <person name="Mittag M."/>
            <person name="Olson B.J."/>
            <person name="Pangilinan J."/>
            <person name="Peng Y."/>
            <person name="Qiu H."/>
            <person name="Shu S."/>
            <person name="Singer J.T."/>
            <person name="Smith A.G."/>
            <person name="Sprecher B.N."/>
            <person name="Wagner V."/>
            <person name="Wang W."/>
            <person name="Wang Z.-Y."/>
            <person name="Yan J."/>
            <person name="Yarish C."/>
            <person name="Zoeuner-Riek S."/>
            <person name="Zhuang Y."/>
            <person name="Zou Y."/>
            <person name="Lindquist E.A."/>
            <person name="Grimwood J."/>
            <person name="Barry K."/>
            <person name="Rokhsar D.S."/>
            <person name="Schmutz J."/>
            <person name="Stiller J.W."/>
            <person name="Grossman A.R."/>
            <person name="Prochnik S.E."/>
        </authorList>
    </citation>
    <scope>NUCLEOTIDE SEQUENCE [LARGE SCALE GENOMIC DNA]</scope>
    <source>
        <strain evidence="4">4086291</strain>
    </source>
</reference>
<evidence type="ECO:0000313" key="5">
    <source>
        <dbReference type="Proteomes" id="UP000218209"/>
    </source>
</evidence>
<accession>A0A1X6P3H1</accession>
<gene>
    <name evidence="4" type="ORF">BU14_0238s0011</name>
</gene>
<dbReference type="Proteomes" id="UP000218209">
    <property type="component" value="Unassembled WGS sequence"/>
</dbReference>
<sequence length="247" mass="27180">MYLYAGQLLLSALVLFLWSVCAAGWEGRWTGGGMLVSFICFLTLPARVGWCVLFARLPSCCHIPLYGRLRFIPLGRPQGGRECRGVDNLTRPRSSSRGWRRPVTTLGVAVTRAGTPSLSDVDTCKGRRRLRLWRLRFVARLRTKTAQAAAAAGALPARATPPTNRGGGMTRLMRPCSSTHNPDASRHTHTLRPSAWTTATCPPHAEEATEPTTRSHLSRAAAHSSAATWSTSTRQRGARRRGRRRGR</sequence>
<keyword evidence="2" id="KW-0472">Membrane</keyword>
<dbReference type="AlphaFoldDB" id="A0A1X6P3H1"/>
<organism evidence="4 5">
    <name type="scientific">Porphyra umbilicalis</name>
    <name type="common">Purple laver</name>
    <name type="synonym">Red alga</name>
    <dbReference type="NCBI Taxonomy" id="2786"/>
    <lineage>
        <taxon>Eukaryota</taxon>
        <taxon>Rhodophyta</taxon>
        <taxon>Bangiophyceae</taxon>
        <taxon>Bangiales</taxon>
        <taxon>Bangiaceae</taxon>
        <taxon>Porphyra</taxon>
    </lineage>
</organism>
<evidence type="ECO:0000256" key="3">
    <source>
        <dbReference type="SAM" id="SignalP"/>
    </source>
</evidence>